<evidence type="ECO:0000256" key="1">
    <source>
        <dbReference type="ARBA" id="ARBA00023015"/>
    </source>
</evidence>
<dbReference type="Gene3D" id="1.10.260.40">
    <property type="entry name" value="lambda repressor-like DNA-binding domains"/>
    <property type="match status" value="1"/>
</dbReference>
<proteinExistence type="predicted"/>
<dbReference type="InterPro" id="IPR028082">
    <property type="entry name" value="Peripla_BP_I"/>
</dbReference>
<organism evidence="5 6">
    <name type="scientific">Paenarthrobacter nitroguajacolicus</name>
    <name type="common">Arthrobacter nitroguajacolicus</name>
    <dbReference type="NCBI Taxonomy" id="211146"/>
    <lineage>
        <taxon>Bacteria</taxon>
        <taxon>Bacillati</taxon>
        <taxon>Actinomycetota</taxon>
        <taxon>Actinomycetes</taxon>
        <taxon>Micrococcales</taxon>
        <taxon>Micrococcaceae</taxon>
        <taxon>Paenarthrobacter</taxon>
    </lineage>
</organism>
<dbReference type="GO" id="GO:0000976">
    <property type="term" value="F:transcription cis-regulatory region binding"/>
    <property type="evidence" value="ECO:0007669"/>
    <property type="project" value="TreeGrafter"/>
</dbReference>
<reference evidence="5 6" key="1">
    <citation type="submission" date="2019-07" db="EMBL/GenBank/DDBJ databases">
        <title>Diversity of Bacteria from Kongsfjorden, Arctic.</title>
        <authorList>
            <person name="Yu Y."/>
        </authorList>
    </citation>
    <scope>NUCLEOTIDE SEQUENCE [LARGE SCALE GENOMIC DNA]</scope>
    <source>
        <strain evidence="5 6">SM1928</strain>
    </source>
</reference>
<dbReference type="AlphaFoldDB" id="A0A558GUT2"/>
<sequence>MAKASSTGVRPTIRMVAELAGVSTATVSYVLSGRRGDGGPGVSDPTAEKVKAAAERLGYRPNQAARAIRTGRTNTVILSLTMLSDPWSLSVIEAVQRAAVPLGITPMILGDADWVKVLGTHNADAVFVDAVRPEQRDALRKLAEHGTTLVVFDEEVEAEGFDVIRSIAGPGCRMAVEHLLHGHRQVACLTPATAAGTSGGTRYRAYSDALANAGIPERDDYVGLFDGTSAGAYAAATRLLSMQDRPTAIYATTDYAAVSAINAAQRLGLAVGTDVDIIGVGNTVEGERMSPSLSTVGPVDFFDKLSRLLLRRATAQSTPDSATGPTVLDFPWHLFVRESAPHRSAATRLY</sequence>
<dbReference type="Proteomes" id="UP000316500">
    <property type="component" value="Unassembled WGS sequence"/>
</dbReference>
<dbReference type="CDD" id="cd06267">
    <property type="entry name" value="PBP1_LacI_sugar_binding-like"/>
    <property type="match status" value="1"/>
</dbReference>
<dbReference type="PANTHER" id="PTHR30146">
    <property type="entry name" value="LACI-RELATED TRANSCRIPTIONAL REPRESSOR"/>
    <property type="match status" value="1"/>
</dbReference>
<feature type="domain" description="HTH lacI-type" evidence="4">
    <location>
        <begin position="11"/>
        <end position="70"/>
    </location>
</feature>
<dbReference type="SMART" id="SM00354">
    <property type="entry name" value="HTH_LACI"/>
    <property type="match status" value="1"/>
</dbReference>
<dbReference type="SUPFAM" id="SSF47413">
    <property type="entry name" value="lambda repressor-like DNA-binding domains"/>
    <property type="match status" value="1"/>
</dbReference>
<dbReference type="PROSITE" id="PS50932">
    <property type="entry name" value="HTH_LACI_2"/>
    <property type="match status" value="1"/>
</dbReference>
<dbReference type="InterPro" id="IPR046335">
    <property type="entry name" value="LacI/GalR-like_sensor"/>
</dbReference>
<dbReference type="Gene3D" id="3.40.50.2300">
    <property type="match status" value="2"/>
</dbReference>
<dbReference type="PANTHER" id="PTHR30146:SF153">
    <property type="entry name" value="LACTOSE OPERON REPRESSOR"/>
    <property type="match status" value="1"/>
</dbReference>
<dbReference type="InterPro" id="IPR010982">
    <property type="entry name" value="Lambda_DNA-bd_dom_sf"/>
</dbReference>
<dbReference type="CDD" id="cd01392">
    <property type="entry name" value="HTH_LacI"/>
    <property type="match status" value="1"/>
</dbReference>
<gene>
    <name evidence="5" type="ORF">FQP90_16025</name>
</gene>
<keyword evidence="3" id="KW-0804">Transcription</keyword>
<dbReference type="OrthoDB" id="3252032at2"/>
<dbReference type="SUPFAM" id="SSF53822">
    <property type="entry name" value="Periplasmic binding protein-like I"/>
    <property type="match status" value="1"/>
</dbReference>
<name>A0A558GUT2_PAENT</name>
<dbReference type="Pfam" id="PF00356">
    <property type="entry name" value="LacI"/>
    <property type="match status" value="1"/>
</dbReference>
<evidence type="ECO:0000259" key="4">
    <source>
        <dbReference type="PROSITE" id="PS50932"/>
    </source>
</evidence>
<accession>A0A558GUT2</accession>
<keyword evidence="2" id="KW-0238">DNA-binding</keyword>
<evidence type="ECO:0000313" key="6">
    <source>
        <dbReference type="Proteomes" id="UP000316500"/>
    </source>
</evidence>
<dbReference type="InterPro" id="IPR000843">
    <property type="entry name" value="HTH_LacI"/>
</dbReference>
<dbReference type="EMBL" id="VNFK01000013">
    <property type="protein sequence ID" value="TVU60645.1"/>
    <property type="molecule type" value="Genomic_DNA"/>
</dbReference>
<dbReference type="RefSeq" id="WP_144652077.1">
    <property type="nucleotide sequence ID" value="NZ_VNFK01000013.1"/>
</dbReference>
<protein>
    <submittedName>
        <fullName evidence="5">LacI family transcriptional regulator</fullName>
    </submittedName>
</protein>
<dbReference type="Pfam" id="PF13377">
    <property type="entry name" value="Peripla_BP_3"/>
    <property type="match status" value="1"/>
</dbReference>
<evidence type="ECO:0000313" key="5">
    <source>
        <dbReference type="EMBL" id="TVU60645.1"/>
    </source>
</evidence>
<evidence type="ECO:0000256" key="2">
    <source>
        <dbReference type="ARBA" id="ARBA00023125"/>
    </source>
</evidence>
<evidence type="ECO:0000256" key="3">
    <source>
        <dbReference type="ARBA" id="ARBA00023163"/>
    </source>
</evidence>
<comment type="caution">
    <text evidence="5">The sequence shown here is derived from an EMBL/GenBank/DDBJ whole genome shotgun (WGS) entry which is preliminary data.</text>
</comment>
<keyword evidence="1" id="KW-0805">Transcription regulation</keyword>
<dbReference type="GO" id="GO:0003700">
    <property type="term" value="F:DNA-binding transcription factor activity"/>
    <property type="evidence" value="ECO:0007669"/>
    <property type="project" value="TreeGrafter"/>
</dbReference>